<dbReference type="PANTHER" id="PTHR30535">
    <property type="entry name" value="VITAMIN B12-BINDING PROTEIN"/>
    <property type="match status" value="1"/>
</dbReference>
<gene>
    <name evidence="3" type="ORF">J1M35_08110</name>
</gene>
<keyword evidence="4" id="KW-1185">Reference proteome</keyword>
<dbReference type="InterPro" id="IPR002491">
    <property type="entry name" value="ABC_transptr_periplasmic_BD"/>
</dbReference>
<dbReference type="Proteomes" id="UP000663903">
    <property type="component" value="Chromosome"/>
</dbReference>
<evidence type="ECO:0000313" key="3">
    <source>
        <dbReference type="EMBL" id="QTD46823.1"/>
    </source>
</evidence>
<dbReference type="Pfam" id="PF01497">
    <property type="entry name" value="Peripla_BP_2"/>
    <property type="match status" value="1"/>
</dbReference>
<dbReference type="PANTHER" id="PTHR30535:SF34">
    <property type="entry name" value="MOLYBDATE-BINDING PROTEIN MOLA"/>
    <property type="match status" value="1"/>
</dbReference>
<dbReference type="InterPro" id="IPR054828">
    <property type="entry name" value="Vit_B12_bind_prot"/>
</dbReference>
<dbReference type="EMBL" id="CP071796">
    <property type="protein sequence ID" value="QTD46823.1"/>
    <property type="molecule type" value="Genomic_DNA"/>
</dbReference>
<protein>
    <submittedName>
        <fullName evidence="3">ABC transporter substrate-binding protein</fullName>
    </submittedName>
</protein>
<sequence length="345" mass="36628">MSGRWPIARAALRYFSLSLWERAGVRAAPASFATKALSPQPSPARGRGRSRGWRTGLCCLSLLAAHAAHAYEVTDDTGRTVRFDAPPQRVVSLLPSLTESVCELGACARLVGVDRYSNWPASVAKLPQVGGGLDPNIEAIVALKPDVVLLATSSRASDRLAALGLKVLALEPKTHADVQRVLKKTAAVLGQPTADAERVWRQIDAGVSAAAQSLPERARGARVLFEVSRGPYVAGELSFIGETLTRLGARNAVSAALGPFPRLSPEYVLRADPDVLMAGSRSMLATAPYPGWAQLRAVRQGRVCIFDSAQSDVLVRPGPRMAEAARIMARCLSDKLGAKVGAKAP</sequence>
<dbReference type="InterPro" id="IPR050902">
    <property type="entry name" value="ABC_Transporter_SBP"/>
</dbReference>
<evidence type="ECO:0000256" key="1">
    <source>
        <dbReference type="ARBA" id="ARBA00022729"/>
    </source>
</evidence>
<reference evidence="3" key="1">
    <citation type="submission" date="2021-03" db="EMBL/GenBank/DDBJ databases">
        <title>Ottowia sp. 27C isolated from the cloaca of a Giant Asian pond turtle (Heosemys grandis).</title>
        <authorList>
            <person name="Spergser J."/>
            <person name="Busse H.-J."/>
        </authorList>
    </citation>
    <scope>NUCLEOTIDE SEQUENCE</scope>
    <source>
        <strain evidence="3">27C</strain>
    </source>
</reference>
<evidence type="ECO:0000259" key="2">
    <source>
        <dbReference type="PROSITE" id="PS50983"/>
    </source>
</evidence>
<dbReference type="AlphaFoldDB" id="A0A975CI20"/>
<dbReference type="Gene3D" id="3.40.50.1980">
    <property type="entry name" value="Nitrogenase molybdenum iron protein domain"/>
    <property type="match status" value="2"/>
</dbReference>
<feature type="domain" description="Fe/B12 periplasmic-binding" evidence="2">
    <location>
        <begin position="89"/>
        <end position="340"/>
    </location>
</feature>
<evidence type="ECO:0000313" key="4">
    <source>
        <dbReference type="Proteomes" id="UP000663903"/>
    </source>
</evidence>
<organism evidence="3 4">
    <name type="scientific">Ottowia testudinis</name>
    <dbReference type="NCBI Taxonomy" id="2816950"/>
    <lineage>
        <taxon>Bacteria</taxon>
        <taxon>Pseudomonadati</taxon>
        <taxon>Pseudomonadota</taxon>
        <taxon>Betaproteobacteria</taxon>
        <taxon>Burkholderiales</taxon>
        <taxon>Comamonadaceae</taxon>
        <taxon>Ottowia</taxon>
    </lineage>
</organism>
<dbReference type="GO" id="GO:0071281">
    <property type="term" value="P:cellular response to iron ion"/>
    <property type="evidence" value="ECO:0007669"/>
    <property type="project" value="TreeGrafter"/>
</dbReference>
<dbReference type="KEGG" id="otd:J1M35_08110"/>
<dbReference type="PROSITE" id="PS50983">
    <property type="entry name" value="FE_B12_PBP"/>
    <property type="match status" value="1"/>
</dbReference>
<proteinExistence type="predicted"/>
<dbReference type="SUPFAM" id="SSF53807">
    <property type="entry name" value="Helical backbone' metal receptor"/>
    <property type="match status" value="1"/>
</dbReference>
<name>A0A975CI20_9BURK</name>
<keyword evidence="1" id="KW-0732">Signal</keyword>
<accession>A0A975CI20</accession>
<dbReference type="NCBIfam" id="NF038402">
    <property type="entry name" value="TroA_like"/>
    <property type="match status" value="1"/>
</dbReference>